<evidence type="ECO:0000313" key="3">
    <source>
        <dbReference type="Proteomes" id="UP000007879"/>
    </source>
</evidence>
<dbReference type="InterPro" id="IPR058913">
    <property type="entry name" value="Integrase_dom_put"/>
</dbReference>
<dbReference type="PANTHER" id="PTHR46791">
    <property type="entry name" value="EXPRESSED PROTEIN"/>
    <property type="match status" value="1"/>
</dbReference>
<reference evidence="3" key="1">
    <citation type="journal article" date="2010" name="Nature">
        <title>The Amphimedon queenslandica genome and the evolution of animal complexity.</title>
        <authorList>
            <person name="Srivastava M."/>
            <person name="Simakov O."/>
            <person name="Chapman J."/>
            <person name="Fahey B."/>
            <person name="Gauthier M.E."/>
            <person name="Mitros T."/>
            <person name="Richards G.S."/>
            <person name="Conaco C."/>
            <person name="Dacre M."/>
            <person name="Hellsten U."/>
            <person name="Larroux C."/>
            <person name="Putnam N.H."/>
            <person name="Stanke M."/>
            <person name="Adamska M."/>
            <person name="Darling A."/>
            <person name="Degnan S.M."/>
            <person name="Oakley T.H."/>
            <person name="Plachetzki D.C."/>
            <person name="Zhai Y."/>
            <person name="Adamski M."/>
            <person name="Calcino A."/>
            <person name="Cummins S.F."/>
            <person name="Goodstein D.M."/>
            <person name="Harris C."/>
            <person name="Jackson D.J."/>
            <person name="Leys S.P."/>
            <person name="Shu S."/>
            <person name="Woodcroft B.J."/>
            <person name="Vervoort M."/>
            <person name="Kosik K.S."/>
            <person name="Manning G."/>
            <person name="Degnan B.M."/>
            <person name="Rokhsar D.S."/>
        </authorList>
    </citation>
    <scope>NUCLEOTIDE SEQUENCE [LARGE SCALE GENOMIC DNA]</scope>
</reference>
<dbReference type="AlphaFoldDB" id="A0AAN0JCI5"/>
<sequence length="314" mass="36158">MTTPQLWLTVLRCSSGLQRLHAIIMAKLQHFVDFIREKVEKENWTHNQLSEHFHSLYPSESGFSVRSIQRLCSKEGIKRTSRISDVDLDVAVSEAINKVGPTYGRKTMTGHLASEGLKVSETRVGKSLSRQNPSYHQARRTATARQMNPVPYRADYFGHKLHVDQNEKLIMYGVTHVCAIDGFSGKIVSFLSMPIKNNIEIYANLYRPIILDYGLWDQVRVDHGKEWVLMLFVQEQLAHLRRNPLRSPHIQTTSKQNHCIERIWVEINGRVNYPIKTALIQLEENGDIDMICMHVKFCVSWFTIRVAHVGTILP</sequence>
<dbReference type="EnsemblMetazoa" id="XM_019998859.1">
    <property type="protein sequence ID" value="XP_019854418.1"/>
    <property type="gene ID" value="LOC109583479"/>
</dbReference>
<dbReference type="KEGG" id="aqu:109583479"/>
<dbReference type="Pfam" id="PF24764">
    <property type="entry name" value="rva_4"/>
    <property type="match status" value="1"/>
</dbReference>
<dbReference type="RefSeq" id="XP_019854418.1">
    <property type="nucleotide sequence ID" value="XM_019998859.1"/>
</dbReference>
<reference evidence="2" key="2">
    <citation type="submission" date="2024-06" db="UniProtKB">
        <authorList>
            <consortium name="EnsemblMetazoa"/>
        </authorList>
    </citation>
    <scope>IDENTIFICATION</scope>
</reference>
<protein>
    <recommendedName>
        <fullName evidence="1">Integrase core domain-containing protein</fullName>
    </recommendedName>
</protein>
<dbReference type="PANTHER" id="PTHR46791:SF5">
    <property type="entry name" value="CLR5 DOMAIN-CONTAINING PROTEIN-RELATED"/>
    <property type="match status" value="1"/>
</dbReference>
<dbReference type="Proteomes" id="UP000007879">
    <property type="component" value="Unassembled WGS sequence"/>
</dbReference>
<dbReference type="GeneID" id="109583479"/>
<accession>A0AAN0JCI5</accession>
<organism evidence="2 3">
    <name type="scientific">Amphimedon queenslandica</name>
    <name type="common">Sponge</name>
    <dbReference type="NCBI Taxonomy" id="400682"/>
    <lineage>
        <taxon>Eukaryota</taxon>
        <taxon>Metazoa</taxon>
        <taxon>Porifera</taxon>
        <taxon>Demospongiae</taxon>
        <taxon>Heteroscleromorpha</taxon>
        <taxon>Haplosclerida</taxon>
        <taxon>Niphatidae</taxon>
        <taxon>Amphimedon</taxon>
    </lineage>
</organism>
<evidence type="ECO:0000259" key="1">
    <source>
        <dbReference type="Pfam" id="PF24764"/>
    </source>
</evidence>
<evidence type="ECO:0000313" key="2">
    <source>
        <dbReference type="EnsemblMetazoa" id="XP_019854418.1"/>
    </source>
</evidence>
<name>A0AAN0JCI5_AMPQE</name>
<keyword evidence="3" id="KW-1185">Reference proteome</keyword>
<feature type="domain" description="Integrase core" evidence="1">
    <location>
        <begin position="161"/>
        <end position="298"/>
    </location>
</feature>
<proteinExistence type="predicted"/>